<accession>K0SIH8</accession>
<gene>
    <name evidence="3" type="ORF">THAOC_14496</name>
</gene>
<dbReference type="Proteomes" id="UP000266841">
    <property type="component" value="Unassembled WGS sequence"/>
</dbReference>
<feature type="domain" description="Myb-like" evidence="2">
    <location>
        <begin position="514"/>
        <end position="567"/>
    </location>
</feature>
<feature type="compositionally biased region" description="Low complexity" evidence="1">
    <location>
        <begin position="94"/>
        <end position="108"/>
    </location>
</feature>
<evidence type="ECO:0000313" key="3">
    <source>
        <dbReference type="EMBL" id="EJK64739.1"/>
    </source>
</evidence>
<dbReference type="CDD" id="cd00167">
    <property type="entry name" value="SANT"/>
    <property type="match status" value="1"/>
</dbReference>
<evidence type="ECO:0000313" key="4">
    <source>
        <dbReference type="Proteomes" id="UP000266841"/>
    </source>
</evidence>
<comment type="caution">
    <text evidence="3">The sequence shown here is derived from an EMBL/GenBank/DDBJ whole genome shotgun (WGS) entry which is preliminary data.</text>
</comment>
<reference evidence="3 4" key="1">
    <citation type="journal article" date="2012" name="Genome Biol.">
        <title>Genome and low-iron response of an oceanic diatom adapted to chronic iron limitation.</title>
        <authorList>
            <person name="Lommer M."/>
            <person name="Specht M."/>
            <person name="Roy A.S."/>
            <person name="Kraemer L."/>
            <person name="Andreson R."/>
            <person name="Gutowska M.A."/>
            <person name="Wolf J."/>
            <person name="Bergner S.V."/>
            <person name="Schilhabel M.B."/>
            <person name="Klostermeier U.C."/>
            <person name="Beiko R.G."/>
            <person name="Rosenstiel P."/>
            <person name="Hippler M."/>
            <person name="Laroche J."/>
        </authorList>
    </citation>
    <scope>NUCLEOTIDE SEQUENCE [LARGE SCALE GENOMIC DNA]</scope>
    <source>
        <strain evidence="3 4">CCMP1005</strain>
    </source>
</reference>
<dbReference type="EMBL" id="AGNL01016936">
    <property type="protein sequence ID" value="EJK64739.1"/>
    <property type="molecule type" value="Genomic_DNA"/>
</dbReference>
<dbReference type="SUPFAM" id="SSF46689">
    <property type="entry name" value="Homeodomain-like"/>
    <property type="match status" value="1"/>
</dbReference>
<evidence type="ECO:0000259" key="2">
    <source>
        <dbReference type="PROSITE" id="PS50090"/>
    </source>
</evidence>
<keyword evidence="4" id="KW-1185">Reference proteome</keyword>
<feature type="region of interest" description="Disordered" evidence="1">
    <location>
        <begin position="89"/>
        <end position="129"/>
    </location>
</feature>
<evidence type="ECO:0000256" key="1">
    <source>
        <dbReference type="SAM" id="MobiDB-lite"/>
    </source>
</evidence>
<proteinExistence type="predicted"/>
<dbReference type="AlphaFoldDB" id="K0SIH8"/>
<sequence length="812" mass="93255">DSDWTDDDSVCSDTSSPDDSSPDDDVEALLGLYYERSNASGQRCSFCEEPARYKYVHNGRGCDGVCVCEKSDCQDDLLLEVDERFSGAGVTEQTAPDAAPPLADSDTPPTTPRLRRLPSTYHAGNDKGDLKLNAGCDPPADWRKGGVYPEQWVTFWKKWKFCETILLNLPTKSGDSLELVPPWIPWHIRDKSQQKCVGMVLHYAPLELIQALDESTWGVGGHPSAVFCEVEEEPVSQTWALWYRAFENPDDYCRTVKANAEPMFYAYGGSPLDDLTEENYIILRDAYKPVLEYLMENFVTALLSRAVFVKVKSMFGGKKGFESFVKDNRDNFLSLDRSYEDDTARSLNQSLAHLARRRRGHADLLGPDHPECIHNSRLRKYLEEQCNRFDAFGTKLVREVSGSDSSVVTVGRDIFKQGVTTRRNLYPNGRRNRHLLSAAILVGSSTKLTFDEAMQCPLRIQVKCSRNRSFDGELEQSLLFGTKLLTRVDPQTGGDGNIAEQCAKIIVSALTEKENETQQRHWSIEEVDCLMKLEQELHDCRNRFDLIALAIPGKSSDQCRRKWKREKYRRIKLDIDGGVEVSEEERKFHDDFEAREDRKHQRQRDDRAKYRRIQLDIDGGVDVSEEERKFHDDFEAREERIQNRALQRRRDDLVKYRRIKKDIDSEVEVSEEERRFLAKYEAARAKANERSLEWRRVDIAEYNAMRDDEMQSLLSKPDHQKQQLRIKRKAILRLKRHGVDLALNISPGRLGLIVNGDEDFGLEIIDIQPACTFAHLVEIGDRIVLVGDRVVRTVEDLQQDTDRNRIFGIIRG</sequence>
<name>K0SIH8_THAOC</name>
<protein>
    <recommendedName>
        <fullName evidence="2">Myb-like domain-containing protein</fullName>
    </recommendedName>
</protein>
<dbReference type="PROSITE" id="PS50090">
    <property type="entry name" value="MYB_LIKE"/>
    <property type="match status" value="1"/>
</dbReference>
<dbReference type="InterPro" id="IPR009057">
    <property type="entry name" value="Homeodomain-like_sf"/>
</dbReference>
<feature type="region of interest" description="Disordered" evidence="1">
    <location>
        <begin position="1"/>
        <end position="25"/>
    </location>
</feature>
<organism evidence="3 4">
    <name type="scientific">Thalassiosira oceanica</name>
    <name type="common">Marine diatom</name>
    <dbReference type="NCBI Taxonomy" id="159749"/>
    <lineage>
        <taxon>Eukaryota</taxon>
        <taxon>Sar</taxon>
        <taxon>Stramenopiles</taxon>
        <taxon>Ochrophyta</taxon>
        <taxon>Bacillariophyta</taxon>
        <taxon>Coscinodiscophyceae</taxon>
        <taxon>Thalassiosirophycidae</taxon>
        <taxon>Thalassiosirales</taxon>
        <taxon>Thalassiosiraceae</taxon>
        <taxon>Thalassiosira</taxon>
    </lineage>
</organism>
<feature type="compositionally biased region" description="Acidic residues" evidence="1">
    <location>
        <begin position="1"/>
        <end position="10"/>
    </location>
</feature>
<dbReference type="InterPro" id="IPR001005">
    <property type="entry name" value="SANT/Myb"/>
</dbReference>
<feature type="non-terminal residue" evidence="3">
    <location>
        <position position="1"/>
    </location>
</feature>
<dbReference type="Gene3D" id="1.10.10.60">
    <property type="entry name" value="Homeodomain-like"/>
    <property type="match status" value="1"/>
</dbReference>